<evidence type="ECO:0000313" key="2">
    <source>
        <dbReference type="Proteomes" id="UP000831701"/>
    </source>
</evidence>
<proteinExistence type="predicted"/>
<gene>
    <name evidence="1" type="ORF">L3Q82_004780</name>
</gene>
<comment type="caution">
    <text evidence="1">The sequence shown here is derived from an EMBL/GenBank/DDBJ whole genome shotgun (WGS) entry which is preliminary data.</text>
</comment>
<accession>A0ACB8VI97</accession>
<keyword evidence="2" id="KW-1185">Reference proteome</keyword>
<sequence>MVVPRGENLEGGQERTKHRTLGDALRQRSSGGDAVVDAHKLLSVREMADSDSQSPAELSQEEQVSTAPPASSFEPRLNGRTPSPNTELHAGNQRVPHLPGGVEEEEEGGANTAFTKSRPPMLQLRRDATGRGHRRIGGQNQRAINHTSPPAAARSPTAGTSVSGKRMVLLSNEARREIAKQARALREERRATLDARHKYLISRLVDGGTVGEPEVEDALISDEKFSLIDEFFAANGSKKLIFFYQNVKQNLSSSHSSFVDTATSAVAQRKLFLTTGSSEPLLGKCLFFLRTTDKAITTANIQQEVNFGMLDCSDDSILNSLETLLADIMLPALQSQQTWGSVQDGASCPDVQSFLSSVDQFISNLSSARVNMERKFQLKQLDLPDTIGQLSSPADYTAAD</sequence>
<name>A0ACB8VI97_9TELE</name>
<organism evidence="1 2">
    <name type="scientific">Scortum barcoo</name>
    <name type="common">barcoo grunter</name>
    <dbReference type="NCBI Taxonomy" id="214431"/>
    <lineage>
        <taxon>Eukaryota</taxon>
        <taxon>Metazoa</taxon>
        <taxon>Chordata</taxon>
        <taxon>Craniata</taxon>
        <taxon>Vertebrata</taxon>
        <taxon>Euteleostomi</taxon>
        <taxon>Actinopterygii</taxon>
        <taxon>Neopterygii</taxon>
        <taxon>Teleostei</taxon>
        <taxon>Neoteleostei</taxon>
        <taxon>Acanthomorphata</taxon>
        <taxon>Eupercaria</taxon>
        <taxon>Centrarchiformes</taxon>
        <taxon>Terapontoidei</taxon>
        <taxon>Terapontidae</taxon>
        <taxon>Scortum</taxon>
    </lineage>
</organism>
<dbReference type="EMBL" id="CM041551">
    <property type="protein sequence ID" value="KAI3354988.1"/>
    <property type="molecule type" value="Genomic_DNA"/>
</dbReference>
<evidence type="ECO:0000313" key="1">
    <source>
        <dbReference type="EMBL" id="KAI3354988.1"/>
    </source>
</evidence>
<reference evidence="1" key="1">
    <citation type="submission" date="2022-04" db="EMBL/GenBank/DDBJ databases">
        <title>Jade perch genome.</title>
        <authorList>
            <person name="Chao B."/>
        </authorList>
    </citation>
    <scope>NUCLEOTIDE SEQUENCE</scope>
    <source>
        <strain evidence="1">CB-2022</strain>
    </source>
</reference>
<dbReference type="Proteomes" id="UP000831701">
    <property type="component" value="Chromosome 21"/>
</dbReference>
<protein>
    <submittedName>
        <fullName evidence="1">Uncharacterized protein</fullName>
    </submittedName>
</protein>